<feature type="region of interest" description="Disordered" evidence="1">
    <location>
        <begin position="1"/>
        <end position="34"/>
    </location>
</feature>
<dbReference type="SUPFAM" id="SSF63829">
    <property type="entry name" value="Calcium-dependent phosphotriesterase"/>
    <property type="match status" value="1"/>
</dbReference>
<dbReference type="AlphaFoldDB" id="A0A5J4NFV1"/>
<feature type="compositionally biased region" description="Basic and acidic residues" evidence="1">
    <location>
        <begin position="1"/>
        <end position="11"/>
    </location>
</feature>
<organism evidence="2 3">
    <name type="scientific">Paragonimus westermani</name>
    <dbReference type="NCBI Taxonomy" id="34504"/>
    <lineage>
        <taxon>Eukaryota</taxon>
        <taxon>Metazoa</taxon>
        <taxon>Spiralia</taxon>
        <taxon>Lophotrochozoa</taxon>
        <taxon>Platyhelminthes</taxon>
        <taxon>Trematoda</taxon>
        <taxon>Digenea</taxon>
        <taxon>Plagiorchiida</taxon>
        <taxon>Troglotremata</taxon>
        <taxon>Troglotrematidae</taxon>
        <taxon>Paragonimus</taxon>
    </lineage>
</organism>
<keyword evidence="3" id="KW-1185">Reference proteome</keyword>
<evidence type="ECO:0000313" key="3">
    <source>
        <dbReference type="Proteomes" id="UP000324629"/>
    </source>
</evidence>
<reference evidence="2 3" key="1">
    <citation type="journal article" date="2019" name="Gigascience">
        <title>Whole-genome sequence of the oriental lung fluke Paragonimus westermani.</title>
        <authorList>
            <person name="Oey H."/>
            <person name="Zakrzewski M."/>
            <person name="Narain K."/>
            <person name="Devi K.R."/>
            <person name="Agatsuma T."/>
            <person name="Nawaratna S."/>
            <person name="Gobert G.N."/>
            <person name="Jones M.K."/>
            <person name="Ragan M.A."/>
            <person name="McManus D.P."/>
            <person name="Krause L."/>
        </authorList>
    </citation>
    <scope>NUCLEOTIDE SEQUENCE [LARGE SCALE GENOMIC DNA]</scope>
    <source>
        <strain evidence="2 3">IND2009</strain>
    </source>
</reference>
<comment type="caution">
    <text evidence="2">The sequence shown here is derived from an EMBL/GenBank/DDBJ whole genome shotgun (WGS) entry which is preliminary data.</text>
</comment>
<feature type="compositionally biased region" description="Basic residues" evidence="1">
    <location>
        <begin position="496"/>
        <end position="506"/>
    </location>
</feature>
<accession>A0A5J4NFV1</accession>
<evidence type="ECO:0000313" key="2">
    <source>
        <dbReference type="EMBL" id="KAA3674486.1"/>
    </source>
</evidence>
<dbReference type="EMBL" id="QNGE01003120">
    <property type="protein sequence ID" value="KAA3674486.1"/>
    <property type="molecule type" value="Genomic_DNA"/>
</dbReference>
<gene>
    <name evidence="2" type="ORF">DEA37_0006762</name>
</gene>
<name>A0A5J4NFV1_9TREM</name>
<feature type="region of interest" description="Disordered" evidence="1">
    <location>
        <begin position="479"/>
        <end position="519"/>
    </location>
</feature>
<dbReference type="Proteomes" id="UP000324629">
    <property type="component" value="Unassembled WGS sequence"/>
</dbReference>
<sequence length="519" mass="58530">MPSPKSKESPESKGSPQTKISPKNLLEANKSPKAGVVEAEKPYVYVPSPRPITPSNPPKGSLLSRLRRQVWYPYANRLTFERKEWFWNPYCPVITSWGDIWVTDPPQRRILRYYFDPVSAQLSQCKPSIIVRGEPRIIVEIPKTGRMAVLVTCPTAKKTTLTLYNPIELKEDVKVDFKYRVAEAPVATSSPSSGESAELRYTLEDDCTPVGLCANEDILFILFQPIQRIKLFDAAYMKPLDVHLENAYQDESTCIHLASSGGCAASFDKLFVAATRPPRVQVFWICRRTLLSKIDRVELTWYTELGLDRLAIGEPFGVQVDSLGLLVVSDSRAGYMRVYNTEDKRPPGPWKPSLPHAETCYMGSWKINAYQQIRPGHFSLGKNGTACVVDRWNNKLHLICDRTVLRWYDETLLALDDALLVRPVVDPLMPMHGLPAPKVLDAFVADDFKRSASEVSLTIPDEELLPEWLVSRYVKKENIPDQTPSPKASPVESKKSIKGRNSKSRSPKPTSSPKSKKKM</sequence>
<evidence type="ECO:0000256" key="1">
    <source>
        <dbReference type="SAM" id="MobiDB-lite"/>
    </source>
</evidence>
<proteinExistence type="predicted"/>
<protein>
    <submittedName>
        <fullName evidence="2">Uncharacterized protein</fullName>
    </submittedName>
</protein>